<proteinExistence type="predicted"/>
<evidence type="ECO:0000313" key="2">
    <source>
        <dbReference type="Proteomes" id="UP000008311"/>
    </source>
</evidence>
<dbReference type="Proteomes" id="UP000008311">
    <property type="component" value="Unassembled WGS sequence"/>
</dbReference>
<reference evidence="2" key="1">
    <citation type="journal article" date="2010" name="Nat. Biotechnol.">
        <title>Draft genome sequence of the oilseed species Ricinus communis.</title>
        <authorList>
            <person name="Chan A.P."/>
            <person name="Crabtree J."/>
            <person name="Zhao Q."/>
            <person name="Lorenzi H."/>
            <person name="Orvis J."/>
            <person name="Puiu D."/>
            <person name="Melake-Berhan A."/>
            <person name="Jones K.M."/>
            <person name="Redman J."/>
            <person name="Chen G."/>
            <person name="Cahoon E.B."/>
            <person name="Gedil M."/>
            <person name="Stanke M."/>
            <person name="Haas B.J."/>
            <person name="Wortman J.R."/>
            <person name="Fraser-Liggett C.M."/>
            <person name="Ravel J."/>
            <person name="Rabinowicz P.D."/>
        </authorList>
    </citation>
    <scope>NUCLEOTIDE SEQUENCE [LARGE SCALE GENOMIC DNA]</scope>
    <source>
        <strain evidence="2">cv. Hale</strain>
    </source>
</reference>
<accession>B9TME5</accession>
<dbReference type="EMBL" id="EQ988845">
    <property type="protein sequence ID" value="EEF22969.1"/>
    <property type="molecule type" value="Genomic_DNA"/>
</dbReference>
<keyword evidence="2" id="KW-1185">Reference proteome</keyword>
<gene>
    <name evidence="1" type="ORF">RCOM_2110090</name>
</gene>
<dbReference type="AlphaFoldDB" id="B9TME5"/>
<sequence length="274" mass="29433">MNARFVDRHGAAIRDFGPGIDIVIQRFGDEAVAVAHRRGIERRRLAIRGVADAVERLAVGESRGEAQVDAAEHVLREAFDEAHHFRHGSDRRLTHTELEREQEHQFGVGRAATGIEKLVVEHGFHCAAQALETADLAVMHEGPVFVRKGMAIVAAGAAAGGGAHMREKKRRADLPRKALQIAIGPGGKDIAISARLRPVAIPGDAEAIAIGGGLGAGGAMGLLDQRMRGRGYQLLQIEGVSAIGCPATHALCSSLPSWRQKMPENTRSDCRARW</sequence>
<name>B9TME5_RICCO</name>
<evidence type="ECO:0000313" key="1">
    <source>
        <dbReference type="EMBL" id="EEF22969.1"/>
    </source>
</evidence>
<organism evidence="1 2">
    <name type="scientific">Ricinus communis</name>
    <name type="common">Castor bean</name>
    <dbReference type="NCBI Taxonomy" id="3988"/>
    <lineage>
        <taxon>Eukaryota</taxon>
        <taxon>Viridiplantae</taxon>
        <taxon>Streptophyta</taxon>
        <taxon>Embryophyta</taxon>
        <taxon>Tracheophyta</taxon>
        <taxon>Spermatophyta</taxon>
        <taxon>Magnoliopsida</taxon>
        <taxon>eudicotyledons</taxon>
        <taxon>Gunneridae</taxon>
        <taxon>Pentapetalae</taxon>
        <taxon>rosids</taxon>
        <taxon>fabids</taxon>
        <taxon>Malpighiales</taxon>
        <taxon>Euphorbiaceae</taxon>
        <taxon>Acalyphoideae</taxon>
        <taxon>Acalypheae</taxon>
        <taxon>Ricinus</taxon>
    </lineage>
</organism>
<dbReference type="InParanoid" id="B9TME5"/>
<protein>
    <submittedName>
        <fullName evidence="1">Uncharacterized protein</fullName>
    </submittedName>
</protein>